<evidence type="ECO:0000313" key="3">
    <source>
        <dbReference type="Proteomes" id="UP000293589"/>
    </source>
</evidence>
<sequence>MPSAGRFPEESVQEALERALRNAKHLKSVHAPAIAVMRSLAWKLDNWDTLAEIAIRESEEFGCKPRVPQNDNVTAATFLKYCAALGLTFDQASAEPRPKSEPQTKPARPSNKIVQFRQRA</sequence>
<evidence type="ECO:0000313" key="2">
    <source>
        <dbReference type="EMBL" id="QAY32547.1"/>
    </source>
</evidence>
<evidence type="ECO:0000256" key="1">
    <source>
        <dbReference type="SAM" id="MobiDB-lite"/>
    </source>
</evidence>
<dbReference type="RefSeq" id="WP_129237042.1">
    <property type="nucleotide sequence ID" value="NZ_CP035464.1"/>
</dbReference>
<dbReference type="EMBL" id="CP035464">
    <property type="protein sequence ID" value="QAY32547.1"/>
    <property type="molecule type" value="Genomic_DNA"/>
</dbReference>
<name>A0A4P6DTL2_9BIFI</name>
<gene>
    <name evidence="2" type="ORF">ESN35_03225</name>
</gene>
<dbReference type="Proteomes" id="UP000293589">
    <property type="component" value="Chromosome"/>
</dbReference>
<protein>
    <submittedName>
        <fullName evidence="2">Uncharacterized protein</fullName>
    </submittedName>
</protein>
<dbReference type="AlphaFoldDB" id="A0A4P6DTL2"/>
<feature type="region of interest" description="Disordered" evidence="1">
    <location>
        <begin position="93"/>
        <end position="120"/>
    </location>
</feature>
<accession>A0A4P6DTL2</accession>
<dbReference type="KEGG" id="bgx:ESN35_03225"/>
<proteinExistence type="predicted"/>
<organism evidence="2 3">
    <name type="scientific">Bifidobacterium pullorum subsp. gallinarum</name>
    <dbReference type="NCBI Taxonomy" id="78344"/>
    <lineage>
        <taxon>Bacteria</taxon>
        <taxon>Bacillati</taxon>
        <taxon>Actinomycetota</taxon>
        <taxon>Actinomycetes</taxon>
        <taxon>Bifidobacteriales</taxon>
        <taxon>Bifidobacteriaceae</taxon>
        <taxon>Bifidobacterium</taxon>
    </lineage>
</organism>
<reference evidence="2 3" key="1">
    <citation type="submission" date="2019-01" db="EMBL/GenBank/DDBJ databases">
        <title>Complete genome sequence of Bifidobacterium gallinarum CACC 514.</title>
        <authorList>
            <person name="Jung M."/>
        </authorList>
    </citation>
    <scope>NUCLEOTIDE SEQUENCE [LARGE SCALE GENOMIC DNA]</scope>
    <source>
        <strain evidence="2 3">CACC 514</strain>
    </source>
</reference>